<dbReference type="GO" id="GO:0005524">
    <property type="term" value="F:ATP binding"/>
    <property type="evidence" value="ECO:0007669"/>
    <property type="project" value="UniProtKB-KW"/>
</dbReference>
<feature type="region of interest" description="Disordered" evidence="3">
    <location>
        <begin position="401"/>
        <end position="426"/>
    </location>
</feature>
<name>A0A8J5QSL3_9ASCO</name>
<keyword evidence="2" id="KW-0067">ATP-binding</keyword>
<feature type="region of interest" description="Disordered" evidence="3">
    <location>
        <begin position="1"/>
        <end position="132"/>
    </location>
</feature>
<reference evidence="5 6" key="1">
    <citation type="journal article" date="2021" name="DNA Res.">
        <title>Genome analysis of Candida subhashii reveals its hybrid nature and dual mitochondrial genome conformations.</title>
        <authorList>
            <person name="Mixao V."/>
            <person name="Hegedusova E."/>
            <person name="Saus E."/>
            <person name="Pryszcz L.P."/>
            <person name="Cillingova A."/>
            <person name="Nosek J."/>
            <person name="Gabaldon T."/>
        </authorList>
    </citation>
    <scope>NUCLEOTIDE SEQUENCE [LARGE SCALE GENOMIC DNA]</scope>
    <source>
        <strain evidence="5 6">CBS 10753</strain>
    </source>
</reference>
<dbReference type="SMART" id="SM00855">
    <property type="entry name" value="PGAM"/>
    <property type="match status" value="1"/>
</dbReference>
<dbReference type="Proteomes" id="UP000694255">
    <property type="component" value="Unassembled WGS sequence"/>
</dbReference>
<gene>
    <name evidence="5" type="ORF">J8A68_001998</name>
</gene>
<keyword evidence="1" id="KW-0547">Nucleotide-binding</keyword>
<evidence type="ECO:0000256" key="2">
    <source>
        <dbReference type="ARBA" id="ARBA00022840"/>
    </source>
</evidence>
<comment type="caution">
    <text evidence="5">The sequence shown here is derived from an EMBL/GenBank/DDBJ whole genome shotgun (WGS) entry which is preliminary data.</text>
</comment>
<dbReference type="Pfam" id="PF00300">
    <property type="entry name" value="His_Phos_1"/>
    <property type="match status" value="1"/>
</dbReference>
<organism evidence="5 6">
    <name type="scientific">[Candida] subhashii</name>
    <dbReference type="NCBI Taxonomy" id="561895"/>
    <lineage>
        <taxon>Eukaryota</taxon>
        <taxon>Fungi</taxon>
        <taxon>Dikarya</taxon>
        <taxon>Ascomycota</taxon>
        <taxon>Saccharomycotina</taxon>
        <taxon>Pichiomycetes</taxon>
        <taxon>Debaryomycetaceae</taxon>
        <taxon>Spathaspora</taxon>
    </lineage>
</organism>
<dbReference type="GO" id="GO:0006000">
    <property type="term" value="P:fructose metabolic process"/>
    <property type="evidence" value="ECO:0007669"/>
    <property type="project" value="InterPro"/>
</dbReference>
<dbReference type="InterPro" id="IPR003094">
    <property type="entry name" value="6Pfruct_kin"/>
</dbReference>
<feature type="region of interest" description="Disordered" evidence="3">
    <location>
        <begin position="1041"/>
        <end position="1079"/>
    </location>
</feature>
<feature type="compositionally biased region" description="Basic and acidic residues" evidence="3">
    <location>
        <begin position="545"/>
        <end position="556"/>
    </location>
</feature>
<keyword evidence="6" id="KW-1185">Reference proteome</keyword>
<dbReference type="InterPro" id="IPR001345">
    <property type="entry name" value="PG/BPGM_mutase_AS"/>
</dbReference>
<feature type="compositionally biased region" description="Basic and acidic residues" evidence="3">
    <location>
        <begin position="1054"/>
        <end position="1070"/>
    </location>
</feature>
<dbReference type="RefSeq" id="XP_049264724.1">
    <property type="nucleotide sequence ID" value="XM_049405703.1"/>
</dbReference>
<evidence type="ECO:0000313" key="5">
    <source>
        <dbReference type="EMBL" id="KAG7664492.1"/>
    </source>
</evidence>
<dbReference type="GeneID" id="73468799"/>
<dbReference type="EMBL" id="JAGSYN010000081">
    <property type="protein sequence ID" value="KAG7664492.1"/>
    <property type="molecule type" value="Genomic_DNA"/>
</dbReference>
<evidence type="ECO:0000256" key="3">
    <source>
        <dbReference type="SAM" id="MobiDB-lite"/>
    </source>
</evidence>
<accession>A0A8J5QSL3</accession>
<protein>
    <submittedName>
        <fullName evidence="5">PFK26</fullName>
    </submittedName>
</protein>
<dbReference type="PANTHER" id="PTHR10606">
    <property type="entry name" value="6-PHOSPHOFRUCTO-2-KINASE/FRUCTOSE-2,6-BISPHOSPHATASE"/>
    <property type="match status" value="1"/>
</dbReference>
<feature type="region of interest" description="Disordered" evidence="3">
    <location>
        <begin position="150"/>
        <end position="201"/>
    </location>
</feature>
<feature type="domain" description="6-phosphofructo-2-kinase" evidence="4">
    <location>
        <begin position="496"/>
        <end position="747"/>
    </location>
</feature>
<dbReference type="GO" id="GO:0005829">
    <property type="term" value="C:cytosol"/>
    <property type="evidence" value="ECO:0007669"/>
    <property type="project" value="TreeGrafter"/>
</dbReference>
<dbReference type="Pfam" id="PF01591">
    <property type="entry name" value="6PF2K"/>
    <property type="match status" value="1"/>
</dbReference>
<feature type="compositionally biased region" description="Acidic residues" evidence="3">
    <location>
        <begin position="177"/>
        <end position="188"/>
    </location>
</feature>
<dbReference type="PANTHER" id="PTHR10606:SF32">
    <property type="entry name" value="6-PHOSPHOFRUCTO-2-KINASE 1"/>
    <property type="match status" value="1"/>
</dbReference>
<dbReference type="AlphaFoldDB" id="A0A8J5QSL3"/>
<feature type="region of interest" description="Disordered" evidence="3">
    <location>
        <begin position="538"/>
        <end position="588"/>
    </location>
</feature>
<dbReference type="GO" id="GO:0006003">
    <property type="term" value="P:fructose 2,6-bisphosphate metabolic process"/>
    <property type="evidence" value="ECO:0007669"/>
    <property type="project" value="InterPro"/>
</dbReference>
<evidence type="ECO:0000259" key="4">
    <source>
        <dbReference type="Pfam" id="PF01591"/>
    </source>
</evidence>
<feature type="compositionally biased region" description="Basic and acidic residues" evidence="3">
    <location>
        <begin position="567"/>
        <end position="583"/>
    </location>
</feature>
<dbReference type="GO" id="GO:0003873">
    <property type="term" value="F:6-phosphofructo-2-kinase activity"/>
    <property type="evidence" value="ECO:0007669"/>
    <property type="project" value="InterPro"/>
</dbReference>
<feature type="compositionally biased region" description="Low complexity" evidence="3">
    <location>
        <begin position="157"/>
        <end position="176"/>
    </location>
</feature>
<dbReference type="PROSITE" id="PS00175">
    <property type="entry name" value="PG_MUTASE"/>
    <property type="match status" value="1"/>
</dbReference>
<evidence type="ECO:0000256" key="1">
    <source>
        <dbReference type="ARBA" id="ARBA00022741"/>
    </source>
</evidence>
<proteinExistence type="predicted"/>
<dbReference type="InterPro" id="IPR013079">
    <property type="entry name" value="6Phosfructo_kin"/>
</dbReference>
<dbReference type="OrthoDB" id="267323at2759"/>
<dbReference type="CDD" id="cd07067">
    <property type="entry name" value="HP_PGM_like"/>
    <property type="match status" value="1"/>
</dbReference>
<sequence length="1079" mass="120998">MSTSQQEQQQEQDEVVQQQEEEQSKQSVPESVDSLFFTTNTPSSSSSTDSSTSSSPLHNPTTNESIRKLIAANFASQHPPIPSSSSPLHNQLATHHSHHSHSHLSNNDQPDTPPNNTTSPATTTHSHKKSHSISIAVLAHSKTTSPAKKVSFSNLHSDNSSQVFTSSSSTETSENSSDNDNEDEDEETQANTIHNQTLKAPFRRANFTTSVTPSPASLSPTVSYSGVIGSSNLKNSCNNRSKSKLNKFSSYGGERLSISKSLDSQLLEQVDSNSSVNSLMLPEFNKRPLTDTPIVSSMGSPITRYQSSEEDYESEKNQTTTTTTIAEEEEHHAHHPLKKTRNISDLNLSDMAKRLEMTPLSPPRATEPVSVEPSAPGMVNTASTFLKHPDLSQPRIYPISKSDSISPMTSTPNLDQQQVKKSSGQQITMKPEIKKSLLKDVPDDIKEQFEKTPSIEKLKNLLMTKPPPSARKAYTLNIPGQTSSKISPDGKIARVDVGSKLVIVMVGLPARGKSYITNKLTRYLNWLQHDCRVFNVGNTRRKDKQHNVGPEKKPLPDHTPTGARSPNPEHHEEETEHGEEHDAAFFSPDNKANTAIREKWAMDTLDQLLDYIIDGPGSVGIFDATNSTKSRRRRVLNRINERSGGELKVLFLESICNDPNILESNIRLKLSGPDYKEMDPAVALADFVGRLHNYEKAYETIDDAEEKSMGPGFQYVKIIDVGKKIVSYNIKGFLSSQTVYFLLNFNLCERQIWITRHGESKDNVSGRIGGDSHLTKRGIKFSKTLARFMNFQRQEFRKMQLERFSSRLELKYNSIFNEDDVATLDNIPTEPNFCVWTSMLIRSIETGQYFNDQLYSVKQMRMLNELGGGKYEGMTYDEIQQQHPKEFEARIRDKLTYRYPGIGGESYLDVLNRVRPVITEIERTTDHLLIISHRVVLRILLAYFLNLDKSSIGELDVPLHTLYCLESKPYGTDYTMYEYDEHLDWFVKAEPEHQKNVQEVGIQFRQRKYSVVPTAPPSFSSRRGKLIKKGGPGAAITPGGVGFGIDRLPTGSTRDGDDKSITKKNLQDLRRLRKPAAAR</sequence>
<evidence type="ECO:0000313" key="6">
    <source>
        <dbReference type="Proteomes" id="UP000694255"/>
    </source>
</evidence>
<feature type="compositionally biased region" description="Low complexity" evidence="3">
    <location>
        <begin position="114"/>
        <end position="124"/>
    </location>
</feature>
<dbReference type="InterPro" id="IPR013078">
    <property type="entry name" value="His_Pase_superF_clade-1"/>
</dbReference>
<feature type="compositionally biased region" description="Low complexity" evidence="3">
    <location>
        <begin position="25"/>
        <end position="63"/>
    </location>
</feature>